<evidence type="ECO:0000256" key="4">
    <source>
        <dbReference type="ARBA" id="ARBA00022692"/>
    </source>
</evidence>
<sequence>MTNNLENITGQIDNEISSKFLNEIDKTKLQLIKGWFIERSSQLQPWKSFCNINKFSKPKNAGEVSKRLFTNIKIYQGNYIAVSAMLILYCILTSPLLLFGLVMSFGGCYYISTRGQGKSIKLLGRDLTMAEQYGLVFLISLPLFFLASAGSIVFWIIGASAFIIVLHASMLELKSVDLELQEVNIL</sequence>
<accession>A0ABM4B712</accession>
<evidence type="ECO:0000313" key="9">
    <source>
        <dbReference type="RefSeq" id="XP_065644631.1"/>
    </source>
</evidence>
<keyword evidence="8" id="KW-1185">Reference proteome</keyword>
<name>A0ABM4B712_HYDVU</name>
<dbReference type="PANTHER" id="PTHR19317:SF0">
    <property type="entry name" value="PRENYLATED RAB ACCEPTOR PROTEIN 1"/>
    <property type="match status" value="1"/>
</dbReference>
<dbReference type="RefSeq" id="XP_065644631.1">
    <property type="nucleotide sequence ID" value="XM_065788559.1"/>
</dbReference>
<protein>
    <recommendedName>
        <fullName evidence="7">PRA1 family protein</fullName>
    </recommendedName>
</protein>
<dbReference type="Proteomes" id="UP001652625">
    <property type="component" value="Chromosome 01"/>
</dbReference>
<evidence type="ECO:0000256" key="1">
    <source>
        <dbReference type="ARBA" id="ARBA00004141"/>
    </source>
</evidence>
<comment type="subcellular location">
    <subcellularLocation>
        <location evidence="2">Cytoplasmic vesicle</location>
        <location evidence="2">Secretory vesicle</location>
        <location evidence="2">Synaptic vesicle</location>
    </subcellularLocation>
    <subcellularLocation>
        <location evidence="1 7">Membrane</location>
        <topology evidence="1 7">Multi-pass membrane protein</topology>
    </subcellularLocation>
</comment>
<evidence type="ECO:0000256" key="6">
    <source>
        <dbReference type="ARBA" id="ARBA00023136"/>
    </source>
</evidence>
<reference evidence="8" key="1">
    <citation type="submission" date="2025-05" db="UniProtKB">
        <authorList>
            <consortium name="RefSeq"/>
        </authorList>
    </citation>
    <scope>NUCLEOTIDE SEQUENCE [LARGE SCALE GENOMIC DNA]</scope>
</reference>
<feature type="transmembrane region" description="Helical" evidence="7">
    <location>
        <begin position="133"/>
        <end position="166"/>
    </location>
</feature>
<gene>
    <name evidence="9" type="primary">LOC100208352</name>
</gene>
<comment type="similarity">
    <text evidence="3 7">Belongs to the PRA1 family.</text>
</comment>
<dbReference type="Pfam" id="PF03208">
    <property type="entry name" value="PRA1"/>
    <property type="match status" value="1"/>
</dbReference>
<keyword evidence="6 7" id="KW-0472">Membrane</keyword>
<proteinExistence type="inferred from homology"/>
<dbReference type="GeneID" id="100208352"/>
<evidence type="ECO:0000256" key="2">
    <source>
        <dbReference type="ARBA" id="ARBA00004234"/>
    </source>
</evidence>
<evidence type="ECO:0000256" key="5">
    <source>
        <dbReference type="ARBA" id="ARBA00022989"/>
    </source>
</evidence>
<evidence type="ECO:0000256" key="3">
    <source>
        <dbReference type="ARBA" id="ARBA00006483"/>
    </source>
</evidence>
<keyword evidence="4 7" id="KW-0812">Transmembrane</keyword>
<organism evidence="8 9">
    <name type="scientific">Hydra vulgaris</name>
    <name type="common">Hydra</name>
    <name type="synonym">Hydra attenuata</name>
    <dbReference type="NCBI Taxonomy" id="6087"/>
    <lineage>
        <taxon>Eukaryota</taxon>
        <taxon>Metazoa</taxon>
        <taxon>Cnidaria</taxon>
        <taxon>Hydrozoa</taxon>
        <taxon>Hydroidolina</taxon>
        <taxon>Anthoathecata</taxon>
        <taxon>Aplanulata</taxon>
        <taxon>Hydridae</taxon>
        <taxon>Hydra</taxon>
    </lineage>
</organism>
<reference evidence="9" key="2">
    <citation type="submission" date="2025-08" db="UniProtKB">
        <authorList>
            <consortium name="RefSeq"/>
        </authorList>
    </citation>
    <scope>IDENTIFICATION</scope>
</reference>
<dbReference type="PANTHER" id="PTHR19317">
    <property type="entry name" value="PRENYLATED RAB ACCEPTOR 1-RELATED"/>
    <property type="match status" value="1"/>
</dbReference>
<feature type="transmembrane region" description="Helical" evidence="7">
    <location>
        <begin position="79"/>
        <end position="112"/>
    </location>
</feature>
<evidence type="ECO:0000313" key="8">
    <source>
        <dbReference type="Proteomes" id="UP001652625"/>
    </source>
</evidence>
<dbReference type="InterPro" id="IPR004895">
    <property type="entry name" value="Prenylated_rab_accept_PRA1"/>
</dbReference>
<keyword evidence="5 7" id="KW-1133">Transmembrane helix</keyword>
<evidence type="ECO:0000256" key="7">
    <source>
        <dbReference type="RuleBase" id="RU363107"/>
    </source>
</evidence>